<dbReference type="Gene3D" id="3.10.20.30">
    <property type="match status" value="1"/>
</dbReference>
<dbReference type="SUPFAM" id="SSF54285">
    <property type="entry name" value="MoaD/ThiS"/>
    <property type="match status" value="1"/>
</dbReference>
<dbReference type="EMBL" id="UOEO01000038">
    <property type="protein sequence ID" value="VAW15772.1"/>
    <property type="molecule type" value="Genomic_DNA"/>
</dbReference>
<dbReference type="InterPro" id="IPR012675">
    <property type="entry name" value="Beta-grasp_dom_sf"/>
</dbReference>
<dbReference type="InterPro" id="IPR016155">
    <property type="entry name" value="Mopterin_synth/thiamin_S_b"/>
</dbReference>
<protein>
    <submittedName>
        <fullName evidence="1">Molybdopterin synthase sulfur carrier subunit</fullName>
    </submittedName>
</protein>
<dbReference type="InterPro" id="IPR003749">
    <property type="entry name" value="ThiS/MoaD-like"/>
</dbReference>
<sequence length="83" mass="9540">MKILYFAWLRERLNRDEQELTPPPEVTDISRLMDWMCENDQAIALAFENRDLIKTALDEEIVAHDTSLKGAKTIAFFPPMTGG</sequence>
<accession>A0A3B0TMQ8</accession>
<organism evidence="1">
    <name type="scientific">hydrothermal vent metagenome</name>
    <dbReference type="NCBI Taxonomy" id="652676"/>
    <lineage>
        <taxon>unclassified sequences</taxon>
        <taxon>metagenomes</taxon>
        <taxon>ecological metagenomes</taxon>
    </lineage>
</organism>
<name>A0A3B0TMQ8_9ZZZZ</name>
<reference evidence="1" key="1">
    <citation type="submission" date="2018-06" db="EMBL/GenBank/DDBJ databases">
        <authorList>
            <person name="Zhirakovskaya E."/>
        </authorList>
    </citation>
    <scope>NUCLEOTIDE SEQUENCE</scope>
</reference>
<dbReference type="CDD" id="cd00754">
    <property type="entry name" value="Ubl_MoaD"/>
    <property type="match status" value="1"/>
</dbReference>
<evidence type="ECO:0000313" key="1">
    <source>
        <dbReference type="EMBL" id="VAW15772.1"/>
    </source>
</evidence>
<dbReference type="Pfam" id="PF02597">
    <property type="entry name" value="ThiS"/>
    <property type="match status" value="1"/>
</dbReference>
<dbReference type="NCBIfam" id="TIGR01682">
    <property type="entry name" value="moaD"/>
    <property type="match status" value="1"/>
</dbReference>
<dbReference type="AlphaFoldDB" id="A0A3B0TMQ8"/>
<gene>
    <name evidence="1" type="ORF">MNBD_ALPHA12-370</name>
</gene>
<proteinExistence type="predicted"/>